<keyword evidence="7 12" id="KW-1133">Transmembrane helix</keyword>
<keyword evidence="4" id="KW-1003">Cell membrane</keyword>
<dbReference type="SUPFAM" id="SSF144083">
    <property type="entry name" value="Magnesium transport protein CorA, transmembrane region"/>
    <property type="match status" value="1"/>
</dbReference>
<evidence type="ECO:0000256" key="6">
    <source>
        <dbReference type="ARBA" id="ARBA00022842"/>
    </source>
</evidence>
<protein>
    <submittedName>
        <fullName evidence="13">Magnesium transporter</fullName>
    </submittedName>
</protein>
<comment type="subcellular location">
    <subcellularLocation>
        <location evidence="1">Cell membrane</location>
        <topology evidence="1">Multi-pass membrane protein</topology>
    </subcellularLocation>
</comment>
<dbReference type="PANTHER" id="PTHR46494:SF1">
    <property type="entry name" value="CORA FAMILY METAL ION TRANSPORTER (EUROFUNG)"/>
    <property type="match status" value="1"/>
</dbReference>
<evidence type="ECO:0000256" key="1">
    <source>
        <dbReference type="ARBA" id="ARBA00004651"/>
    </source>
</evidence>
<accession>A0A543J687</accession>
<dbReference type="EMBL" id="VFPP01000001">
    <property type="protein sequence ID" value="TQM78355.1"/>
    <property type="molecule type" value="Genomic_DNA"/>
</dbReference>
<keyword evidence="5 12" id="KW-0812">Transmembrane</keyword>
<comment type="caution">
    <text evidence="13">The sequence shown here is derived from an EMBL/GenBank/DDBJ whole genome shotgun (WGS) entry which is preliminary data.</text>
</comment>
<evidence type="ECO:0000256" key="7">
    <source>
        <dbReference type="ARBA" id="ARBA00022989"/>
    </source>
</evidence>
<comment type="catalytic activity">
    <reaction evidence="10">
        <text>Mg(2+)(in) = Mg(2+)(out)</text>
        <dbReference type="Rhea" id="RHEA:29827"/>
        <dbReference type="ChEBI" id="CHEBI:18420"/>
    </reaction>
</comment>
<dbReference type="GO" id="GO:0005886">
    <property type="term" value="C:plasma membrane"/>
    <property type="evidence" value="ECO:0007669"/>
    <property type="project" value="UniProtKB-SubCell"/>
</dbReference>
<reference evidence="13 14" key="1">
    <citation type="submission" date="2019-06" db="EMBL/GenBank/DDBJ databases">
        <title>Sequencing the genomes of 1000 actinobacteria strains.</title>
        <authorList>
            <person name="Klenk H.-P."/>
        </authorList>
    </citation>
    <scope>NUCLEOTIDE SEQUENCE [LARGE SCALE GENOMIC DNA]</scope>
    <source>
        <strain evidence="13 14">DSM 45456</strain>
    </source>
</reference>
<evidence type="ECO:0000256" key="10">
    <source>
        <dbReference type="ARBA" id="ARBA00034269"/>
    </source>
</evidence>
<evidence type="ECO:0000256" key="12">
    <source>
        <dbReference type="SAM" id="Phobius"/>
    </source>
</evidence>
<evidence type="ECO:0000313" key="13">
    <source>
        <dbReference type="EMBL" id="TQM78355.1"/>
    </source>
</evidence>
<keyword evidence="8" id="KW-0406">Ion transport</keyword>
<dbReference type="GO" id="GO:0000287">
    <property type="term" value="F:magnesium ion binding"/>
    <property type="evidence" value="ECO:0007669"/>
    <property type="project" value="TreeGrafter"/>
</dbReference>
<name>A0A543J687_9PSEU</name>
<evidence type="ECO:0000256" key="3">
    <source>
        <dbReference type="ARBA" id="ARBA00022448"/>
    </source>
</evidence>
<dbReference type="SUPFAM" id="SSF143865">
    <property type="entry name" value="CorA soluble domain-like"/>
    <property type="match status" value="1"/>
</dbReference>
<feature type="transmembrane region" description="Helical" evidence="12">
    <location>
        <begin position="293"/>
        <end position="312"/>
    </location>
</feature>
<dbReference type="InterPro" id="IPR002523">
    <property type="entry name" value="MgTranspt_CorA/ZnTranspt_ZntB"/>
</dbReference>
<organism evidence="13 14">
    <name type="scientific">Saccharothrix saharensis</name>
    <dbReference type="NCBI Taxonomy" id="571190"/>
    <lineage>
        <taxon>Bacteria</taxon>
        <taxon>Bacillati</taxon>
        <taxon>Actinomycetota</taxon>
        <taxon>Actinomycetes</taxon>
        <taxon>Pseudonocardiales</taxon>
        <taxon>Pseudonocardiaceae</taxon>
        <taxon>Saccharothrix</taxon>
    </lineage>
</organism>
<dbReference type="CDD" id="cd12830">
    <property type="entry name" value="MtCorA-like"/>
    <property type="match status" value="1"/>
</dbReference>
<dbReference type="InterPro" id="IPR045863">
    <property type="entry name" value="CorA_TM1_TM2"/>
</dbReference>
<sequence length="350" mass="38799">MVSAAADGVPDPVDDRKQDAVVACAVYVDGVRLPGDRSPAAAAAEVRTRGTGFVWVGLFEPDEERIRDVAEAFGLHELAVEDAVHAHQRPKLDRYDGNLFMVLKTLRFIEHDSPTTAHEIVESGEIMVFLGRDYVVTVRHGHHSELGDVRRQLEADPQLLAAGPAMVLHEIADRVVDGYGEVIEAFQGDIDLVETAVFAPRSELSVEQMYLVKREIMELRRAVVPLAGPLRKLSDGSCGPLVPDVVRSYFRNVDDHLTAAAERVAAFDEVLTTLVDATLAKVSLQQNNDMRKMSAWVAIIAVPTMVAGTYGMNFDHMPELRWRYGYPLVVAVTLAVCVGLYRLFKRNRWL</sequence>
<dbReference type="FunFam" id="1.20.58.340:FF:000004">
    <property type="entry name" value="Magnesium transport protein CorA"/>
    <property type="match status" value="1"/>
</dbReference>
<keyword evidence="6" id="KW-0460">Magnesium</keyword>
<keyword evidence="14" id="KW-1185">Reference proteome</keyword>
<feature type="transmembrane region" description="Helical" evidence="12">
    <location>
        <begin position="324"/>
        <end position="344"/>
    </location>
</feature>
<dbReference type="GO" id="GO:0015095">
    <property type="term" value="F:magnesium ion transmembrane transporter activity"/>
    <property type="evidence" value="ECO:0007669"/>
    <property type="project" value="TreeGrafter"/>
</dbReference>
<dbReference type="GO" id="GO:0050897">
    <property type="term" value="F:cobalt ion binding"/>
    <property type="evidence" value="ECO:0007669"/>
    <property type="project" value="TreeGrafter"/>
</dbReference>
<evidence type="ECO:0000256" key="5">
    <source>
        <dbReference type="ARBA" id="ARBA00022692"/>
    </source>
</evidence>
<dbReference type="OrthoDB" id="9803416at2"/>
<comment type="similarity">
    <text evidence="2">Belongs to the CorA metal ion transporter (MIT) (TC 1.A.35) family.</text>
</comment>
<keyword evidence="3" id="KW-0813">Transport</keyword>
<proteinExistence type="inferred from homology"/>
<dbReference type="InterPro" id="IPR045861">
    <property type="entry name" value="CorA_cytoplasmic_dom"/>
</dbReference>
<comment type="function">
    <text evidence="11">Mediates influx of magnesium ions. Alternates between open and closed states. Activated by low cytoplasmic Mg(2+) levels. Inactive when cytoplasmic Mg(2+) levels are high.</text>
</comment>
<evidence type="ECO:0000256" key="2">
    <source>
        <dbReference type="ARBA" id="ARBA00009765"/>
    </source>
</evidence>
<keyword evidence="9 12" id="KW-0472">Membrane</keyword>
<dbReference type="PANTHER" id="PTHR46494">
    <property type="entry name" value="CORA FAMILY METAL ION TRANSPORTER (EUROFUNG)"/>
    <property type="match status" value="1"/>
</dbReference>
<dbReference type="Pfam" id="PF01544">
    <property type="entry name" value="CorA"/>
    <property type="match status" value="1"/>
</dbReference>
<dbReference type="AlphaFoldDB" id="A0A543J687"/>
<evidence type="ECO:0000256" key="8">
    <source>
        <dbReference type="ARBA" id="ARBA00023065"/>
    </source>
</evidence>
<dbReference type="Gene3D" id="1.20.58.340">
    <property type="entry name" value="Magnesium transport protein CorA, transmembrane region"/>
    <property type="match status" value="2"/>
</dbReference>
<dbReference type="GO" id="GO:0015087">
    <property type="term" value="F:cobalt ion transmembrane transporter activity"/>
    <property type="evidence" value="ECO:0007669"/>
    <property type="project" value="TreeGrafter"/>
</dbReference>
<dbReference type="Proteomes" id="UP000316628">
    <property type="component" value="Unassembled WGS sequence"/>
</dbReference>
<dbReference type="RefSeq" id="WP_141975108.1">
    <property type="nucleotide sequence ID" value="NZ_VFPP01000001.1"/>
</dbReference>
<gene>
    <name evidence="13" type="ORF">FHX81_0620</name>
</gene>
<dbReference type="Gene3D" id="3.30.460.20">
    <property type="entry name" value="CorA soluble domain-like"/>
    <property type="match status" value="1"/>
</dbReference>
<evidence type="ECO:0000256" key="11">
    <source>
        <dbReference type="ARBA" id="ARBA00045497"/>
    </source>
</evidence>
<evidence type="ECO:0000313" key="14">
    <source>
        <dbReference type="Proteomes" id="UP000316628"/>
    </source>
</evidence>
<evidence type="ECO:0000256" key="9">
    <source>
        <dbReference type="ARBA" id="ARBA00023136"/>
    </source>
</evidence>
<evidence type="ECO:0000256" key="4">
    <source>
        <dbReference type="ARBA" id="ARBA00022475"/>
    </source>
</evidence>